<protein>
    <submittedName>
        <fullName evidence="2">Uncharacterized protein</fullName>
    </submittedName>
</protein>
<keyword evidence="1" id="KW-0732">Signal</keyword>
<organism evidence="2 3">
    <name type="scientific">Metapseudomonas boanensis</name>
    <dbReference type="NCBI Taxonomy" id="2822138"/>
    <lineage>
        <taxon>Bacteria</taxon>
        <taxon>Pseudomonadati</taxon>
        <taxon>Pseudomonadota</taxon>
        <taxon>Gammaproteobacteria</taxon>
        <taxon>Pseudomonadales</taxon>
        <taxon>Pseudomonadaceae</taxon>
        <taxon>Metapseudomonas</taxon>
    </lineage>
</organism>
<proteinExistence type="predicted"/>
<reference evidence="2 3" key="1">
    <citation type="submission" date="2021-04" db="EMBL/GenBank/DDBJ databases">
        <title>Pseudomonas boanensis sp. nov., a bacterium isolated from river water used for household purposes in Boane District, Mozambique.</title>
        <authorList>
            <person name="Nicklasson M."/>
            <person name="Martin-Rodriguez A.J."/>
            <person name="Thorell K."/>
            <person name="Neves L."/>
            <person name="Mussagy A."/>
            <person name="Rydberg H.A."/>
            <person name="Hernroth B."/>
            <person name="Svensson-Stadler L."/>
            <person name="Sjoling A."/>
        </authorList>
    </citation>
    <scope>NUCLEOTIDE SEQUENCE [LARGE SCALE GENOMIC DNA]</scope>
    <source>
        <strain evidence="2 3">DB1</strain>
    </source>
</reference>
<sequence length="120" mass="14194">MRILKFLFLIFACLVAGQALGQQPWASSNGSGEMMLAWNGGGHGARFHRPYYGHKYYAPRHRGFKHHHHPRVIISPHVGFVIGPQPYYYDRYYYPHRPRVVIQYYDPRFGVFFGTEFRNY</sequence>
<feature type="chain" id="PRO_5045718962" evidence="1">
    <location>
        <begin position="22"/>
        <end position="120"/>
    </location>
</feature>
<dbReference type="EMBL" id="JAGTIS010000005">
    <property type="protein sequence ID" value="MBT8766885.1"/>
    <property type="molecule type" value="Genomic_DNA"/>
</dbReference>
<evidence type="ECO:0000256" key="1">
    <source>
        <dbReference type="SAM" id="SignalP"/>
    </source>
</evidence>
<feature type="signal peptide" evidence="1">
    <location>
        <begin position="1"/>
        <end position="21"/>
    </location>
</feature>
<dbReference type="Proteomes" id="UP001519667">
    <property type="component" value="Unassembled WGS sequence"/>
</dbReference>
<gene>
    <name evidence="2" type="ORF">J7302_12245</name>
</gene>
<evidence type="ECO:0000313" key="3">
    <source>
        <dbReference type="Proteomes" id="UP001519667"/>
    </source>
</evidence>
<keyword evidence="3" id="KW-1185">Reference proteome</keyword>
<dbReference type="RefSeq" id="WP_215374525.1">
    <property type="nucleotide sequence ID" value="NZ_JAGTIS010000005.1"/>
</dbReference>
<name>A0ABS5XGQ8_9GAMM</name>
<accession>A0ABS5XGQ8</accession>
<comment type="caution">
    <text evidence="2">The sequence shown here is derived from an EMBL/GenBank/DDBJ whole genome shotgun (WGS) entry which is preliminary data.</text>
</comment>
<evidence type="ECO:0000313" key="2">
    <source>
        <dbReference type="EMBL" id="MBT8766885.1"/>
    </source>
</evidence>